<accession>A0A263D2D1</accession>
<dbReference type="InterPro" id="IPR053465">
    <property type="entry name" value="Sortase_Class_E"/>
</dbReference>
<dbReference type="NCBIfam" id="NF033747">
    <property type="entry name" value="class_E_sortase"/>
    <property type="match status" value="1"/>
</dbReference>
<keyword evidence="1" id="KW-0378">Hydrolase</keyword>
<dbReference type="OrthoDB" id="5242879at2"/>
<evidence type="ECO:0000256" key="1">
    <source>
        <dbReference type="ARBA" id="ARBA00022801"/>
    </source>
</evidence>
<feature type="active site" description="Proton donor/acceptor" evidence="2">
    <location>
        <position position="181"/>
    </location>
</feature>
<dbReference type="EMBL" id="NKYE01000007">
    <property type="protein sequence ID" value="OZM72613.1"/>
    <property type="molecule type" value="Genomic_DNA"/>
</dbReference>
<dbReference type="Proteomes" id="UP000242444">
    <property type="component" value="Unassembled WGS sequence"/>
</dbReference>
<dbReference type="RefSeq" id="WP_094863091.1">
    <property type="nucleotide sequence ID" value="NZ_NKYE01000007.1"/>
</dbReference>
<dbReference type="InterPro" id="IPR023365">
    <property type="entry name" value="Sortase_dom-sf"/>
</dbReference>
<evidence type="ECO:0000313" key="5">
    <source>
        <dbReference type="Proteomes" id="UP000242444"/>
    </source>
</evidence>
<keyword evidence="5" id="KW-1185">Reference proteome</keyword>
<evidence type="ECO:0000256" key="2">
    <source>
        <dbReference type="PIRSR" id="PIRSR605754-1"/>
    </source>
</evidence>
<feature type="active site" description="Acyl-thioester intermediate" evidence="2">
    <location>
        <position position="293"/>
    </location>
</feature>
<proteinExistence type="predicted"/>
<dbReference type="InterPro" id="IPR005754">
    <property type="entry name" value="Sortase"/>
</dbReference>
<dbReference type="InterPro" id="IPR042003">
    <property type="entry name" value="Sortase_E"/>
</dbReference>
<protein>
    <submittedName>
        <fullName evidence="4">Class E sortase</fullName>
    </submittedName>
</protein>
<dbReference type="Gene3D" id="2.40.260.10">
    <property type="entry name" value="Sortase"/>
    <property type="match status" value="1"/>
</dbReference>
<gene>
    <name evidence="4" type="ORF">CFN78_13295</name>
</gene>
<dbReference type="GO" id="GO:0016787">
    <property type="term" value="F:hydrolase activity"/>
    <property type="evidence" value="ECO:0007669"/>
    <property type="project" value="UniProtKB-KW"/>
</dbReference>
<reference evidence="4 5" key="1">
    <citation type="submission" date="2017-07" db="EMBL/GenBank/DDBJ databases">
        <title>Amycolatopsis antarcticus sp. nov., isolated from the surface of an Antarcticus brown macroalga.</title>
        <authorList>
            <person name="Wang J."/>
            <person name="Leiva S."/>
            <person name="Huang J."/>
            <person name="Huang Y."/>
        </authorList>
    </citation>
    <scope>NUCLEOTIDE SEQUENCE [LARGE SCALE GENOMIC DNA]</scope>
    <source>
        <strain evidence="4 5">AU-G6</strain>
    </source>
</reference>
<feature type="region of interest" description="Disordered" evidence="3">
    <location>
        <begin position="311"/>
        <end position="332"/>
    </location>
</feature>
<comment type="caution">
    <text evidence="4">The sequence shown here is derived from an EMBL/GenBank/DDBJ whole genome shotgun (WGS) entry which is preliminary data.</text>
</comment>
<evidence type="ECO:0000313" key="4">
    <source>
        <dbReference type="EMBL" id="OZM72613.1"/>
    </source>
</evidence>
<sequence>MAKHVDSSQYGRARADRDAPTEVFAAVGSPAEARGPRGETSPPPDPPSRPPRRPSDQPPEQPRGGGAGRGAVRTVGELLITAGLVVLLFVVYELYVTNLFSADKQNQASAALDEEWKKERRLQTDLLDGQAFARLYIPSFGTDYKFTIQEGVDAKTLEVGPGHYKGTARPGEPGNVGVAGHRVGKGAPFNDLDLLNSCDAIIVETAEDFFVYRVLPMQDEAAGWAEGKGTDPRCTGVTTLQDATQDGGGAYGATAGRKIVLPSRGDAVAPVPYRPEDQSTPSARASLLTLTTCHPQFSDRERLIVHSVLTKQYRKDPANPGQAPPELEGEAR</sequence>
<name>A0A263D2D1_9PSEU</name>
<feature type="region of interest" description="Disordered" evidence="3">
    <location>
        <begin position="1"/>
        <end position="69"/>
    </location>
</feature>
<dbReference type="InParanoid" id="A0A263D2D1"/>
<dbReference type="Pfam" id="PF04203">
    <property type="entry name" value="Sortase"/>
    <property type="match status" value="1"/>
</dbReference>
<dbReference type="SUPFAM" id="SSF63817">
    <property type="entry name" value="Sortase"/>
    <property type="match status" value="2"/>
</dbReference>
<dbReference type="AlphaFoldDB" id="A0A263D2D1"/>
<organism evidence="4 5">
    <name type="scientific">Amycolatopsis antarctica</name>
    <dbReference type="NCBI Taxonomy" id="1854586"/>
    <lineage>
        <taxon>Bacteria</taxon>
        <taxon>Bacillati</taxon>
        <taxon>Actinomycetota</taxon>
        <taxon>Actinomycetes</taxon>
        <taxon>Pseudonocardiales</taxon>
        <taxon>Pseudonocardiaceae</taxon>
        <taxon>Amycolatopsis</taxon>
    </lineage>
</organism>
<dbReference type="CDD" id="cd05830">
    <property type="entry name" value="Sortase_E"/>
    <property type="match status" value="1"/>
</dbReference>
<evidence type="ECO:0000256" key="3">
    <source>
        <dbReference type="SAM" id="MobiDB-lite"/>
    </source>
</evidence>